<dbReference type="InterPro" id="IPR003593">
    <property type="entry name" value="AAA+_ATPase"/>
</dbReference>
<keyword evidence="1" id="KW-0472">Membrane</keyword>
<name>A0A2S5SVZ9_9BURK</name>
<dbReference type="SMART" id="SM00382">
    <property type="entry name" value="AAA"/>
    <property type="match status" value="1"/>
</dbReference>
<dbReference type="InterPro" id="IPR017871">
    <property type="entry name" value="ABC_transporter-like_CS"/>
</dbReference>
<reference evidence="5 6" key="1">
    <citation type="submission" date="2018-02" db="EMBL/GenBank/DDBJ databases">
        <title>Reclassifiation of [Polyangium] brachysporum DSM 7029 as Guopingzhaonella breviflexa gen. nov., sp. nov., a member of the family Comamonadaceae.</title>
        <authorList>
            <person name="Tang B."/>
        </authorList>
    </citation>
    <scope>NUCLEOTIDE SEQUENCE [LARGE SCALE GENOMIC DNA]</scope>
    <source>
        <strain evidence="5 6">BCRC 80649</strain>
    </source>
</reference>
<feature type="domain" description="ABC transporter" evidence="4">
    <location>
        <begin position="2"/>
        <end position="211"/>
    </location>
</feature>
<dbReference type="InterPro" id="IPR027417">
    <property type="entry name" value="P-loop_NTPase"/>
</dbReference>
<evidence type="ECO:0000313" key="5">
    <source>
        <dbReference type="EMBL" id="PPE66896.1"/>
    </source>
</evidence>
<dbReference type="Pfam" id="PF00005">
    <property type="entry name" value="ABC_tran"/>
    <property type="match status" value="1"/>
</dbReference>
<dbReference type="OrthoDB" id="8905165at2"/>
<accession>A0A2S5SVZ9</accession>
<evidence type="ECO:0000313" key="6">
    <source>
        <dbReference type="Proteomes" id="UP000238605"/>
    </source>
</evidence>
<comment type="caution">
    <text evidence="5">The sequence shown here is derived from an EMBL/GenBank/DDBJ whole genome shotgun (WGS) entry which is preliminary data.</text>
</comment>
<evidence type="ECO:0000256" key="3">
    <source>
        <dbReference type="ARBA" id="ARBA00022840"/>
    </source>
</evidence>
<protein>
    <submittedName>
        <fullName evidence="5">ABC transporter</fullName>
    </submittedName>
</protein>
<evidence type="ECO:0000259" key="4">
    <source>
        <dbReference type="PROSITE" id="PS50893"/>
    </source>
</evidence>
<evidence type="ECO:0000256" key="2">
    <source>
        <dbReference type="ARBA" id="ARBA00022741"/>
    </source>
</evidence>
<dbReference type="GO" id="GO:0016887">
    <property type="term" value="F:ATP hydrolysis activity"/>
    <property type="evidence" value="ECO:0007669"/>
    <property type="project" value="InterPro"/>
</dbReference>
<gene>
    <name evidence="5" type="ORF">C1704_05370</name>
</gene>
<dbReference type="PANTHER" id="PTHR24220">
    <property type="entry name" value="IMPORT ATP-BINDING PROTEIN"/>
    <property type="match status" value="1"/>
</dbReference>
<dbReference type="Proteomes" id="UP000238605">
    <property type="component" value="Unassembled WGS sequence"/>
</dbReference>
<evidence type="ECO:0000256" key="1">
    <source>
        <dbReference type="ARBA" id="ARBA00022475"/>
    </source>
</evidence>
<dbReference type="Gene3D" id="3.40.50.300">
    <property type="entry name" value="P-loop containing nucleotide triphosphate hydrolases"/>
    <property type="match status" value="1"/>
</dbReference>
<dbReference type="InterPro" id="IPR015854">
    <property type="entry name" value="ABC_transpr_LolD-like"/>
</dbReference>
<dbReference type="PROSITE" id="PS00211">
    <property type="entry name" value="ABC_TRANSPORTER_1"/>
    <property type="match status" value="1"/>
</dbReference>
<dbReference type="GO" id="GO:0005524">
    <property type="term" value="F:ATP binding"/>
    <property type="evidence" value="ECO:0007669"/>
    <property type="project" value="UniProtKB-KW"/>
</dbReference>
<dbReference type="RefSeq" id="WP_104301723.1">
    <property type="nucleotide sequence ID" value="NZ_PSNX01000004.1"/>
</dbReference>
<keyword evidence="1" id="KW-1003">Cell membrane</keyword>
<proteinExistence type="predicted"/>
<dbReference type="GO" id="GO:0005886">
    <property type="term" value="C:plasma membrane"/>
    <property type="evidence" value="ECO:0007669"/>
    <property type="project" value="TreeGrafter"/>
</dbReference>
<keyword evidence="2" id="KW-0547">Nucleotide-binding</keyword>
<dbReference type="InterPro" id="IPR003439">
    <property type="entry name" value="ABC_transporter-like_ATP-bd"/>
</dbReference>
<organism evidence="5 6">
    <name type="scientific">Caldimonas caldifontis</name>
    <dbReference type="NCBI Taxonomy" id="1452508"/>
    <lineage>
        <taxon>Bacteria</taxon>
        <taxon>Pseudomonadati</taxon>
        <taxon>Pseudomonadota</taxon>
        <taxon>Betaproteobacteria</taxon>
        <taxon>Burkholderiales</taxon>
        <taxon>Sphaerotilaceae</taxon>
        <taxon>Caldimonas</taxon>
    </lineage>
</organism>
<sequence length="213" mass="22605">MIVWEGLAYRYARGPLLRFPDLQLPDGGLLLLRGASGSGKSTLLALLAALLTPAEGRLDVDGVAVHSLGPRERDAWRARHVGVLPQRLHLSDSLSVLDNLALVGWAAAERSMDREALLAALDQLGVAEVAGRRPHELSGGQAQRVALARALLRGPRLVIADEPTASLDDDAAQTVLSLLQGMTQARGATLVVATHDRRVMDTLAAASPVELCL</sequence>
<dbReference type="SUPFAM" id="SSF52540">
    <property type="entry name" value="P-loop containing nucleoside triphosphate hydrolases"/>
    <property type="match status" value="1"/>
</dbReference>
<dbReference type="EMBL" id="PSNX01000004">
    <property type="protein sequence ID" value="PPE66896.1"/>
    <property type="molecule type" value="Genomic_DNA"/>
</dbReference>
<dbReference type="GO" id="GO:0022857">
    <property type="term" value="F:transmembrane transporter activity"/>
    <property type="evidence" value="ECO:0007669"/>
    <property type="project" value="TreeGrafter"/>
</dbReference>
<dbReference type="PROSITE" id="PS50893">
    <property type="entry name" value="ABC_TRANSPORTER_2"/>
    <property type="match status" value="1"/>
</dbReference>
<keyword evidence="6" id="KW-1185">Reference proteome</keyword>
<dbReference type="AlphaFoldDB" id="A0A2S5SVZ9"/>
<keyword evidence="3" id="KW-0067">ATP-binding</keyword>